<proteinExistence type="predicted"/>
<evidence type="ECO:0000313" key="1">
    <source>
        <dbReference type="EMBL" id="KAI4464763.1"/>
    </source>
</evidence>
<evidence type="ECO:0000313" key="2">
    <source>
        <dbReference type="Proteomes" id="UP001056778"/>
    </source>
</evidence>
<protein>
    <submittedName>
        <fullName evidence="1">Uncharacterized protein</fullName>
    </submittedName>
</protein>
<organism evidence="1 2">
    <name type="scientific">Holotrichia oblita</name>
    <name type="common">Chafer beetle</name>
    <dbReference type="NCBI Taxonomy" id="644536"/>
    <lineage>
        <taxon>Eukaryota</taxon>
        <taxon>Metazoa</taxon>
        <taxon>Ecdysozoa</taxon>
        <taxon>Arthropoda</taxon>
        <taxon>Hexapoda</taxon>
        <taxon>Insecta</taxon>
        <taxon>Pterygota</taxon>
        <taxon>Neoptera</taxon>
        <taxon>Endopterygota</taxon>
        <taxon>Coleoptera</taxon>
        <taxon>Polyphaga</taxon>
        <taxon>Scarabaeiformia</taxon>
        <taxon>Scarabaeidae</taxon>
        <taxon>Melolonthinae</taxon>
        <taxon>Holotrichia</taxon>
    </lineage>
</organism>
<comment type="caution">
    <text evidence="1">The sequence shown here is derived from an EMBL/GenBank/DDBJ whole genome shotgun (WGS) entry which is preliminary data.</text>
</comment>
<gene>
    <name evidence="1" type="ORF">MML48_3g00001190</name>
</gene>
<dbReference type="Proteomes" id="UP001056778">
    <property type="component" value="Chromosome 3"/>
</dbReference>
<sequence>MSPGIGSSMEKRSIESPVETRSSSIIVLDGGFATQLSCHVNQPIDGDVLWSARFLGTDPQAVIDTHLDFLRGKKKTSLNENLLISIVLIRVGILIPHTYITGDISSVIVSQVNGQFGVSSNSTSVKDLVGSVLTLYLLLAGADVIMTNTYQASINGFVQHLKISEKEAYDLIMQSVHYARTACDRFTQEYPELVCLIFISISQNIPFIDQPKPLVVGSVGPYGASLHDASEYTGSYAATTPVETMREWHRPRIAALVEAGVDLLALETIPCRVEAEMLLDLIKEFPNIKAWLAFSCKSLAIVIKKILFRWIDRDKCEPVDTYIPTWLDLGITWIGGCCRTYATDVTRIKNQVKLWQSKR</sequence>
<name>A0ACB9TDC2_HOLOL</name>
<accession>A0ACB9TDC2</accession>
<reference evidence="1" key="1">
    <citation type="submission" date="2022-04" db="EMBL/GenBank/DDBJ databases">
        <title>Chromosome-scale genome assembly of Holotrichia oblita Faldermann.</title>
        <authorList>
            <person name="Rongchong L."/>
        </authorList>
    </citation>
    <scope>NUCLEOTIDE SEQUENCE</scope>
    <source>
        <strain evidence="1">81SQS9</strain>
    </source>
</reference>
<keyword evidence="2" id="KW-1185">Reference proteome</keyword>
<dbReference type="EMBL" id="CM043017">
    <property type="protein sequence ID" value="KAI4464763.1"/>
    <property type="molecule type" value="Genomic_DNA"/>
</dbReference>